<evidence type="ECO:0000256" key="1">
    <source>
        <dbReference type="SAM" id="SignalP"/>
    </source>
</evidence>
<comment type="caution">
    <text evidence="2">The sequence shown here is derived from an EMBL/GenBank/DDBJ whole genome shotgun (WGS) entry which is preliminary data.</text>
</comment>
<reference evidence="2 3" key="1">
    <citation type="journal article" date="2014" name="Nature">
        <title>An environmental bacterial taxon with a large and distinct metabolic repertoire.</title>
        <authorList>
            <person name="Wilson M.C."/>
            <person name="Mori T."/>
            <person name="Ruckert C."/>
            <person name="Uria A.R."/>
            <person name="Helf M.J."/>
            <person name="Takada K."/>
            <person name="Gernert C."/>
            <person name="Steffens U.A."/>
            <person name="Heycke N."/>
            <person name="Schmitt S."/>
            <person name="Rinke C."/>
            <person name="Helfrich E.J."/>
            <person name="Brachmann A.O."/>
            <person name="Gurgui C."/>
            <person name="Wakimoto T."/>
            <person name="Kracht M."/>
            <person name="Crusemann M."/>
            <person name="Hentschel U."/>
            <person name="Abe I."/>
            <person name="Matsunaga S."/>
            <person name="Kalinowski J."/>
            <person name="Takeyama H."/>
            <person name="Piel J."/>
        </authorList>
    </citation>
    <scope>NUCLEOTIDE SEQUENCE [LARGE SCALE GENOMIC DNA]</scope>
    <source>
        <strain evidence="3">TSY1</strain>
    </source>
</reference>
<dbReference type="AlphaFoldDB" id="W4LP54"/>
<proteinExistence type="predicted"/>
<name>W4LP54_ENTF1</name>
<dbReference type="EMBL" id="AZHW01000475">
    <property type="protein sequence ID" value="ETW99191.1"/>
    <property type="molecule type" value="Genomic_DNA"/>
</dbReference>
<sequence length="380" mass="43152">MRAIWFFSVFLLIPSFIQAAGPTPLQQVLPAGEETLIACRSPYQIPAASRAWPPDNLFHYRLYLPADYDPRGQQTYPLMFIASPIGDARMGAMAARLKRDRWLVVMLVESRNRSILWLPNFMAAYHDVIQRVRVQKSMMFCTGLSGGARMCSSYPRLRPGFQGLILQAAGFQQRPVYLSGANAHIAVYGTFGNQDRNRREGRRIRAGVPPHTRTLIELWKGGHSWAPASVFNRALDWLEAKALLEPGYQSALSGAYAWYLHNQLARYAQAGSDIERYAVYQRISRLPERWRRQLDAATASALSTIAESMRQVLNHPSLQPEIAAYNAFHETLRRDERGRGQNLSALIQDYGDIVKRYGQTVYAKQAATRQQSVRWEHGEP</sequence>
<dbReference type="Gene3D" id="3.40.50.1820">
    <property type="entry name" value="alpha/beta hydrolase"/>
    <property type="match status" value="1"/>
</dbReference>
<feature type="signal peptide" evidence="1">
    <location>
        <begin position="1"/>
        <end position="19"/>
    </location>
</feature>
<dbReference type="HOGENOM" id="CLU_719032_0_0_7"/>
<dbReference type="InterPro" id="IPR029058">
    <property type="entry name" value="AB_hydrolase_fold"/>
</dbReference>
<organism evidence="2 3">
    <name type="scientific">Entotheonella factor</name>
    <dbReference type="NCBI Taxonomy" id="1429438"/>
    <lineage>
        <taxon>Bacteria</taxon>
        <taxon>Pseudomonadati</taxon>
        <taxon>Nitrospinota/Tectimicrobiota group</taxon>
        <taxon>Candidatus Tectimicrobiota</taxon>
        <taxon>Candidatus Entotheonellia</taxon>
        <taxon>Candidatus Entotheonellales</taxon>
        <taxon>Candidatus Entotheonellaceae</taxon>
        <taxon>Candidatus Entotheonella</taxon>
    </lineage>
</organism>
<dbReference type="SUPFAM" id="SSF53474">
    <property type="entry name" value="alpha/beta-Hydrolases"/>
    <property type="match status" value="1"/>
</dbReference>
<evidence type="ECO:0000313" key="3">
    <source>
        <dbReference type="Proteomes" id="UP000019141"/>
    </source>
</evidence>
<keyword evidence="3" id="KW-1185">Reference proteome</keyword>
<dbReference type="Proteomes" id="UP000019141">
    <property type="component" value="Unassembled WGS sequence"/>
</dbReference>
<protein>
    <recommendedName>
        <fullName evidence="4">Esterase</fullName>
    </recommendedName>
</protein>
<accession>W4LP54</accession>
<evidence type="ECO:0008006" key="4">
    <source>
        <dbReference type="Google" id="ProtNLM"/>
    </source>
</evidence>
<gene>
    <name evidence="2" type="ORF">ETSY1_15950</name>
</gene>
<evidence type="ECO:0000313" key="2">
    <source>
        <dbReference type="EMBL" id="ETW99191.1"/>
    </source>
</evidence>
<feature type="chain" id="PRO_5004844603" description="Esterase" evidence="1">
    <location>
        <begin position="20"/>
        <end position="380"/>
    </location>
</feature>
<keyword evidence="1" id="KW-0732">Signal</keyword>